<evidence type="ECO:0000313" key="3">
    <source>
        <dbReference type="Proteomes" id="UP000184073"/>
    </source>
</evidence>
<dbReference type="AlphaFoldDB" id="A0A1L9PJS4"/>
<feature type="transmembrane region" description="Helical" evidence="1">
    <location>
        <begin position="20"/>
        <end position="41"/>
    </location>
</feature>
<dbReference type="PANTHER" id="PTHR35872">
    <property type="entry name" value="INTEGRAL MEMBRANE PROTEIN (AFU_ORTHOLOGUE AFUA_5G07110)"/>
    <property type="match status" value="1"/>
</dbReference>
<dbReference type="Proteomes" id="UP000184073">
    <property type="component" value="Unassembled WGS sequence"/>
</dbReference>
<dbReference type="GeneID" id="63722159"/>
<dbReference type="VEuPathDB" id="FungiDB:ASPVEDRAFT_129594"/>
<sequence>ATKQRAWLAQAWRWITTPKGFFITIYGLNIVAWGGMLFLLICNAAPAMCHPSCTDLYSSRRIWIEITSQILNGLFCVTGLGLAPWRLRDLYFWCCWRLAGIDREKRLAGIVRLATIHRAWYRLPATVSHSGCVEDCNSEQSRCPTTAALEFSMNGVPAPATAPWKLDFVVWCNMGNSIFQGCLAGCMWGMSRFNRPSWTTGLFVTLACVVAGMAGYMVFRETRRIARLTGVKTAVAEKGEGFV</sequence>
<dbReference type="PANTHER" id="PTHR35872:SF1">
    <property type="entry name" value="ALPHA-L-RHAMNOSIDASE C"/>
    <property type="match status" value="1"/>
</dbReference>
<dbReference type="RefSeq" id="XP_040667536.1">
    <property type="nucleotide sequence ID" value="XM_040806648.1"/>
</dbReference>
<keyword evidence="1" id="KW-0472">Membrane</keyword>
<dbReference type="Pfam" id="PF11204">
    <property type="entry name" value="DUF2985"/>
    <property type="match status" value="1"/>
</dbReference>
<dbReference type="OrthoDB" id="6407410at2759"/>
<keyword evidence="3" id="KW-1185">Reference proteome</keyword>
<feature type="non-terminal residue" evidence="2">
    <location>
        <position position="1"/>
    </location>
</feature>
<dbReference type="InterPro" id="IPR021369">
    <property type="entry name" value="DUF2985"/>
</dbReference>
<evidence type="ECO:0000313" key="2">
    <source>
        <dbReference type="EMBL" id="OJJ01774.1"/>
    </source>
</evidence>
<feature type="transmembrane region" description="Helical" evidence="1">
    <location>
        <begin position="198"/>
        <end position="219"/>
    </location>
</feature>
<accession>A0A1L9PJS4</accession>
<organism evidence="2 3">
    <name type="scientific">Aspergillus versicolor CBS 583.65</name>
    <dbReference type="NCBI Taxonomy" id="1036611"/>
    <lineage>
        <taxon>Eukaryota</taxon>
        <taxon>Fungi</taxon>
        <taxon>Dikarya</taxon>
        <taxon>Ascomycota</taxon>
        <taxon>Pezizomycotina</taxon>
        <taxon>Eurotiomycetes</taxon>
        <taxon>Eurotiomycetidae</taxon>
        <taxon>Eurotiales</taxon>
        <taxon>Aspergillaceae</taxon>
        <taxon>Aspergillus</taxon>
        <taxon>Aspergillus subgen. Nidulantes</taxon>
    </lineage>
</organism>
<dbReference type="STRING" id="1036611.A0A1L9PJS4"/>
<keyword evidence="1" id="KW-0812">Transmembrane</keyword>
<evidence type="ECO:0000256" key="1">
    <source>
        <dbReference type="SAM" id="Phobius"/>
    </source>
</evidence>
<proteinExistence type="predicted"/>
<feature type="transmembrane region" description="Helical" evidence="1">
    <location>
        <begin position="62"/>
        <end position="83"/>
    </location>
</feature>
<dbReference type="EMBL" id="KV878128">
    <property type="protein sequence ID" value="OJJ01774.1"/>
    <property type="molecule type" value="Genomic_DNA"/>
</dbReference>
<keyword evidence="1" id="KW-1133">Transmembrane helix</keyword>
<reference evidence="3" key="1">
    <citation type="journal article" date="2017" name="Genome Biol.">
        <title>Comparative genomics reveals high biological diversity and specific adaptations in the industrially and medically important fungal genus Aspergillus.</title>
        <authorList>
            <person name="de Vries R.P."/>
            <person name="Riley R."/>
            <person name="Wiebenga A."/>
            <person name="Aguilar-Osorio G."/>
            <person name="Amillis S."/>
            <person name="Uchima C.A."/>
            <person name="Anderluh G."/>
            <person name="Asadollahi M."/>
            <person name="Askin M."/>
            <person name="Barry K."/>
            <person name="Battaglia E."/>
            <person name="Bayram O."/>
            <person name="Benocci T."/>
            <person name="Braus-Stromeyer S.A."/>
            <person name="Caldana C."/>
            <person name="Canovas D."/>
            <person name="Cerqueira G.C."/>
            <person name="Chen F."/>
            <person name="Chen W."/>
            <person name="Choi C."/>
            <person name="Clum A."/>
            <person name="Dos Santos R.A."/>
            <person name="Damasio A.R."/>
            <person name="Diallinas G."/>
            <person name="Emri T."/>
            <person name="Fekete E."/>
            <person name="Flipphi M."/>
            <person name="Freyberg S."/>
            <person name="Gallo A."/>
            <person name="Gournas C."/>
            <person name="Habgood R."/>
            <person name="Hainaut M."/>
            <person name="Harispe M.L."/>
            <person name="Henrissat B."/>
            <person name="Hilden K.S."/>
            <person name="Hope R."/>
            <person name="Hossain A."/>
            <person name="Karabika E."/>
            <person name="Karaffa L."/>
            <person name="Karanyi Z."/>
            <person name="Krasevec N."/>
            <person name="Kuo A."/>
            <person name="Kusch H."/>
            <person name="LaButti K."/>
            <person name="Lagendijk E.L."/>
            <person name="Lapidus A."/>
            <person name="Levasseur A."/>
            <person name="Lindquist E."/>
            <person name="Lipzen A."/>
            <person name="Logrieco A.F."/>
            <person name="MacCabe A."/>
            <person name="Maekelae M.R."/>
            <person name="Malavazi I."/>
            <person name="Melin P."/>
            <person name="Meyer V."/>
            <person name="Mielnichuk N."/>
            <person name="Miskei M."/>
            <person name="Molnar A.P."/>
            <person name="Mule G."/>
            <person name="Ngan C.Y."/>
            <person name="Orejas M."/>
            <person name="Orosz E."/>
            <person name="Ouedraogo J.P."/>
            <person name="Overkamp K.M."/>
            <person name="Park H.-S."/>
            <person name="Perrone G."/>
            <person name="Piumi F."/>
            <person name="Punt P.J."/>
            <person name="Ram A.F."/>
            <person name="Ramon A."/>
            <person name="Rauscher S."/>
            <person name="Record E."/>
            <person name="Riano-Pachon D.M."/>
            <person name="Robert V."/>
            <person name="Roehrig J."/>
            <person name="Ruller R."/>
            <person name="Salamov A."/>
            <person name="Salih N.S."/>
            <person name="Samson R.A."/>
            <person name="Sandor E."/>
            <person name="Sanguinetti M."/>
            <person name="Schuetze T."/>
            <person name="Sepcic K."/>
            <person name="Shelest E."/>
            <person name="Sherlock G."/>
            <person name="Sophianopoulou V."/>
            <person name="Squina F.M."/>
            <person name="Sun H."/>
            <person name="Susca A."/>
            <person name="Todd R.B."/>
            <person name="Tsang A."/>
            <person name="Unkles S.E."/>
            <person name="van de Wiele N."/>
            <person name="van Rossen-Uffink D."/>
            <person name="Oliveira J.V."/>
            <person name="Vesth T.C."/>
            <person name="Visser J."/>
            <person name="Yu J.-H."/>
            <person name="Zhou M."/>
            <person name="Andersen M.R."/>
            <person name="Archer D.B."/>
            <person name="Baker S.E."/>
            <person name="Benoit I."/>
            <person name="Brakhage A.A."/>
            <person name="Braus G.H."/>
            <person name="Fischer R."/>
            <person name="Frisvad J.C."/>
            <person name="Goldman G.H."/>
            <person name="Houbraken J."/>
            <person name="Oakley B."/>
            <person name="Pocsi I."/>
            <person name="Scazzocchio C."/>
            <person name="Seiboth B."/>
            <person name="vanKuyk P.A."/>
            <person name="Wortman J."/>
            <person name="Dyer P.S."/>
            <person name="Grigoriev I.V."/>
        </authorList>
    </citation>
    <scope>NUCLEOTIDE SEQUENCE [LARGE SCALE GENOMIC DNA]</scope>
    <source>
        <strain evidence="3">CBS 583.65</strain>
    </source>
</reference>
<gene>
    <name evidence="2" type="ORF">ASPVEDRAFT_129594</name>
</gene>
<name>A0A1L9PJS4_ASPVE</name>
<protein>
    <submittedName>
        <fullName evidence="2">Uncharacterized protein</fullName>
    </submittedName>
</protein>